<keyword evidence="2" id="KW-0812">Transmembrane</keyword>
<sequence length="189" mass="21803">MRTSHTFSRHWDLEMRQHELLGIDLGEGIPRTTLRYGAVIFPLWWGTWLMLFGLPPRPLFPLFLLPPLGLTYYGAKRSLIYWRRTNLLVWAVRAQYLLRGVAPLIGRGRIPHGRLGIRLRCRRLGERAPQLAQMPGLSSLFTSEGPDPARSAGEALHLTPRPRLYGPDAVAKARRRTRRIRRFAPKEPR</sequence>
<evidence type="ECO:0000256" key="1">
    <source>
        <dbReference type="SAM" id="MobiDB-lite"/>
    </source>
</evidence>
<feature type="region of interest" description="Disordered" evidence="1">
    <location>
        <begin position="170"/>
        <end position="189"/>
    </location>
</feature>
<proteinExistence type="predicted"/>
<protein>
    <submittedName>
        <fullName evidence="3">Uncharacterized protein</fullName>
    </submittedName>
</protein>
<evidence type="ECO:0000313" key="3">
    <source>
        <dbReference type="EMBL" id="AHE40180.1"/>
    </source>
</evidence>
<gene>
    <name evidence="3" type="ORF">pFRL6_93</name>
</gene>
<reference evidence="3" key="1">
    <citation type="submission" date="2013-09" db="EMBL/GenBank/DDBJ databases">
        <title>Complete nucleotide sequence of Streptomyces linear plasmid pFRL6.</title>
        <authorList>
            <person name="Chen Z."/>
            <person name="Fang P."/>
            <person name="Qin Z."/>
        </authorList>
    </citation>
    <scope>NUCLEOTIDE SEQUENCE</scope>
    <source>
        <plasmid evidence="3">pFRL6</plasmid>
    </source>
</reference>
<dbReference type="RefSeq" id="WP_024127444.1">
    <property type="nucleotide sequence ID" value="NC_023286.1"/>
</dbReference>
<dbReference type="EMBL" id="KF602051">
    <property type="protein sequence ID" value="AHE40180.1"/>
    <property type="molecule type" value="Genomic_DNA"/>
</dbReference>
<feature type="transmembrane region" description="Helical" evidence="2">
    <location>
        <begin position="34"/>
        <end position="52"/>
    </location>
</feature>
<organism evidence="3">
    <name type="scientific">Streptomyces sp. F12</name>
    <dbReference type="NCBI Taxonomy" id="1436084"/>
    <lineage>
        <taxon>Bacteria</taxon>
        <taxon>Bacillati</taxon>
        <taxon>Actinomycetota</taxon>
        <taxon>Actinomycetes</taxon>
        <taxon>Kitasatosporales</taxon>
        <taxon>Streptomycetaceae</taxon>
        <taxon>Streptomyces</taxon>
    </lineage>
</organism>
<dbReference type="AlphaFoldDB" id="V9Z3W6"/>
<keyword evidence="3" id="KW-0614">Plasmid</keyword>
<name>V9Z3W6_9ACTN</name>
<feature type="compositionally biased region" description="Basic residues" evidence="1">
    <location>
        <begin position="172"/>
        <end position="183"/>
    </location>
</feature>
<evidence type="ECO:0000256" key="2">
    <source>
        <dbReference type="SAM" id="Phobius"/>
    </source>
</evidence>
<geneLocation type="plasmid" evidence="3">
    <name>pFRL6</name>
</geneLocation>
<feature type="region of interest" description="Disordered" evidence="1">
    <location>
        <begin position="143"/>
        <end position="164"/>
    </location>
</feature>
<keyword evidence="2" id="KW-1133">Transmembrane helix</keyword>
<accession>V9Z3W6</accession>
<keyword evidence="2" id="KW-0472">Membrane</keyword>